<keyword evidence="1" id="KW-0812">Transmembrane</keyword>
<keyword evidence="1" id="KW-0472">Membrane</keyword>
<evidence type="ECO:0000256" key="1">
    <source>
        <dbReference type="SAM" id="Phobius"/>
    </source>
</evidence>
<protein>
    <submittedName>
        <fullName evidence="2">YggT family protein</fullName>
    </submittedName>
</protein>
<dbReference type="GeneID" id="93160903"/>
<evidence type="ECO:0000313" key="3">
    <source>
        <dbReference type="Proteomes" id="UP000313312"/>
    </source>
</evidence>
<dbReference type="GO" id="GO:0016020">
    <property type="term" value="C:membrane"/>
    <property type="evidence" value="ECO:0007669"/>
    <property type="project" value="InterPro"/>
</dbReference>
<dbReference type="Proteomes" id="UP000313312">
    <property type="component" value="Unassembled WGS sequence"/>
</dbReference>
<comment type="caution">
    <text evidence="2">The sequence shown here is derived from an EMBL/GenBank/DDBJ whole genome shotgun (WGS) entry which is preliminary data.</text>
</comment>
<keyword evidence="1" id="KW-1133">Transmembrane helix</keyword>
<dbReference type="Pfam" id="PF02325">
    <property type="entry name" value="CCB3_YggT"/>
    <property type="match status" value="1"/>
</dbReference>
<dbReference type="EMBL" id="QFCR01000001">
    <property type="protein sequence ID" value="TNK91233.1"/>
    <property type="molecule type" value="Genomic_DNA"/>
</dbReference>
<dbReference type="RefSeq" id="WP_014082264.1">
    <property type="nucleotide sequence ID" value="NZ_CP118925.1"/>
</dbReference>
<dbReference type="OMA" id="SWFPNAY"/>
<sequence length="93" mass="10602">MITAINLIGTLLYYAINVYIFLIVIWALLSWFPGASDSWLGRLINRLVEPFLNYFNFIHLGMIGFGPMVAIIALWFIQYGVVGITNFLIKLAM</sequence>
<organism evidence="2 3">
    <name type="scientific">Fructilactobacillus sanfranciscensis</name>
    <name type="common">Lactobacillus sanfranciscensis</name>
    <dbReference type="NCBI Taxonomy" id="1625"/>
    <lineage>
        <taxon>Bacteria</taxon>
        <taxon>Bacillati</taxon>
        <taxon>Bacillota</taxon>
        <taxon>Bacilli</taxon>
        <taxon>Lactobacillales</taxon>
        <taxon>Lactobacillaceae</taxon>
        <taxon>Fructilactobacillus</taxon>
    </lineage>
</organism>
<gene>
    <name evidence="2" type="ORF">DID87_00690</name>
</gene>
<accession>A0A5C4TL20</accession>
<feature type="transmembrane region" description="Helical" evidence="1">
    <location>
        <begin position="54"/>
        <end position="77"/>
    </location>
</feature>
<reference evidence="2 3" key="1">
    <citation type="submission" date="2018-05" db="EMBL/GenBank/DDBJ databases">
        <title>Lactobacillus sanfranciscensis Ah4 draft denome sequence.</title>
        <authorList>
            <person name="Zhang G."/>
        </authorList>
    </citation>
    <scope>NUCLEOTIDE SEQUENCE [LARGE SCALE GENOMIC DNA]</scope>
    <source>
        <strain evidence="2 3">Ah4</strain>
    </source>
</reference>
<evidence type="ECO:0000313" key="2">
    <source>
        <dbReference type="EMBL" id="TNK91233.1"/>
    </source>
</evidence>
<proteinExistence type="predicted"/>
<dbReference type="InterPro" id="IPR003425">
    <property type="entry name" value="CCB3/YggT"/>
</dbReference>
<name>A0A5C4TL20_FRUSA</name>
<feature type="transmembrane region" description="Helical" evidence="1">
    <location>
        <begin position="12"/>
        <end position="34"/>
    </location>
</feature>
<dbReference type="AlphaFoldDB" id="A0A5C4TL20"/>